<dbReference type="InterPro" id="IPR012337">
    <property type="entry name" value="RNaseH-like_sf"/>
</dbReference>
<dbReference type="Pfam" id="PF02170">
    <property type="entry name" value="PAZ"/>
    <property type="match status" value="1"/>
</dbReference>
<dbReference type="SUPFAM" id="SSF53098">
    <property type="entry name" value="Ribonuclease H-like"/>
    <property type="match status" value="1"/>
</dbReference>
<dbReference type="Gene3D" id="3.40.50.2300">
    <property type="match status" value="1"/>
</dbReference>
<dbReference type="InterPro" id="IPR045246">
    <property type="entry name" value="Piwi_ago-like"/>
</dbReference>
<dbReference type="GO" id="GO:0003723">
    <property type="term" value="F:RNA binding"/>
    <property type="evidence" value="ECO:0007669"/>
    <property type="project" value="InterPro"/>
</dbReference>
<dbReference type="InterPro" id="IPR003165">
    <property type="entry name" value="Piwi"/>
</dbReference>
<dbReference type="Gene3D" id="2.170.260.10">
    <property type="entry name" value="paz domain"/>
    <property type="match status" value="1"/>
</dbReference>
<evidence type="ECO:0000256" key="1">
    <source>
        <dbReference type="SAM" id="MobiDB-lite"/>
    </source>
</evidence>
<dbReference type="SMART" id="SM01163">
    <property type="entry name" value="DUF1785"/>
    <property type="match status" value="1"/>
</dbReference>
<dbReference type="Gene3D" id="3.30.420.10">
    <property type="entry name" value="Ribonuclease H-like superfamily/Ribonuclease H"/>
    <property type="match status" value="1"/>
</dbReference>
<feature type="domain" description="Piwi" evidence="3">
    <location>
        <begin position="562"/>
        <end position="864"/>
    </location>
</feature>
<organism evidence="4 5">
    <name type="scientific">Trichocladium antarcticum</name>
    <dbReference type="NCBI Taxonomy" id="1450529"/>
    <lineage>
        <taxon>Eukaryota</taxon>
        <taxon>Fungi</taxon>
        <taxon>Dikarya</taxon>
        <taxon>Ascomycota</taxon>
        <taxon>Pezizomycotina</taxon>
        <taxon>Sordariomycetes</taxon>
        <taxon>Sordariomycetidae</taxon>
        <taxon>Sordariales</taxon>
        <taxon>Chaetomiaceae</taxon>
        <taxon>Trichocladium</taxon>
    </lineage>
</organism>
<dbReference type="InterPro" id="IPR036397">
    <property type="entry name" value="RNaseH_sf"/>
</dbReference>
<dbReference type="InterPro" id="IPR032472">
    <property type="entry name" value="ArgoL2"/>
</dbReference>
<protein>
    <submittedName>
        <fullName evidence="4">Piwi-domain-containing protein</fullName>
    </submittedName>
</protein>
<feature type="domain" description="PAZ" evidence="2">
    <location>
        <begin position="284"/>
        <end position="392"/>
    </location>
</feature>
<proteinExistence type="predicted"/>
<dbReference type="Pfam" id="PF08699">
    <property type="entry name" value="ArgoL1"/>
    <property type="match status" value="1"/>
</dbReference>
<sequence length="930" mass="105715">MVRELKVPTGMNKRCDYPPEAYWVKMEAHTPFASRKKYNTTGQDIRVGVNQFRVTEFKTQDVGQFDISMSPEPKGAIVYTKVWNSTAVKKILATHRGPWLYDNRKLAWSSNKIQGFDCDVDLGEDEGRPGRPNNVFKLTVKQTSKVRVEALRAYLKKEMAWDNSVLECVSFFDHALRQGPSATMRLIKRTFFNEYSETKQLNKYTEAIKGIYSAVRLNESINSGGLGLGINVDVSNQTFWIGQKFETLARSFLSCMDRKWENLTYDQMRSILAPVKVARKDGSQTWAMSEAFKALRRLQNIRFEVKHRGSAPGNKEYKVRRFVFDPDLYGEQGGHAKAVTFDRRMEDGSTQKTSIADYYLQKYKVKITHWYLPVIETTRAGYFPMEVCEVHRFNPYPFKLDPAQTSEMIRFAVQRPPQRKAEIMAMVKNLDWAKDPYLEHFGIKIDPNMPMVKAKLLANPIVGYGNRTTDPKMSGRWDLRGMRFVTPNQHPLRSWAFVAVDNCVDKQTLENFAKVFQSTYAGHGGRIEKPPLVIGFQGVAHPEMINRAYQQCGDANKAIPQIIFFILGNKLSMVYDRLKRNSECRLGLITQMMQAQHVRKAQGQYMSNVCMKVNAKLGGQTSKIAPSGKDTGGFFSVPTMMIGVDVSHGASGPATDRVSMAAMCVSMDKEAAVYNAAVQTNGYAIEILQPGNMHSMLGPLAIKWRKKHNVMPRHVFYVRDGVSEGQFAHVMQYEVAEMKKVFKKSYGEIPKITVIIATKRHHIRFFPERGDRNGNCMPGTLVEREITHPFHYDFYLCSHVAIQGTARPVHYNVIHDECALGVDDLQRILYRQCYQYCRATTPVSLHPAVYYAHLASARAHHHASMAASVGFPSNSPYLILKRPGLMAKRETVTATSLSERDSQPPPLLEVGSENHRAGIKENFDASMWWV</sequence>
<dbReference type="CDD" id="cd02846">
    <property type="entry name" value="PAZ_argonaute_like"/>
    <property type="match status" value="1"/>
</dbReference>
<dbReference type="InterPro" id="IPR032474">
    <property type="entry name" value="Argonaute_N"/>
</dbReference>
<reference evidence="4" key="2">
    <citation type="submission" date="2023-05" db="EMBL/GenBank/DDBJ databases">
        <authorList>
            <consortium name="Lawrence Berkeley National Laboratory"/>
            <person name="Steindorff A."/>
            <person name="Hensen N."/>
            <person name="Bonometti L."/>
            <person name="Westerberg I."/>
            <person name="Brannstrom I.O."/>
            <person name="Guillou S."/>
            <person name="Cros-Aarteil S."/>
            <person name="Calhoun S."/>
            <person name="Haridas S."/>
            <person name="Kuo A."/>
            <person name="Mondo S."/>
            <person name="Pangilinan J."/>
            <person name="Riley R."/>
            <person name="Labutti K."/>
            <person name="Andreopoulos B."/>
            <person name="Lipzen A."/>
            <person name="Chen C."/>
            <person name="Yanf M."/>
            <person name="Daum C."/>
            <person name="Ng V."/>
            <person name="Clum A."/>
            <person name="Ohm R."/>
            <person name="Martin F."/>
            <person name="Silar P."/>
            <person name="Natvig D."/>
            <person name="Lalanne C."/>
            <person name="Gautier V."/>
            <person name="Ament-Velasquez S.L."/>
            <person name="Kruys A."/>
            <person name="Hutchinson M.I."/>
            <person name="Powell A.J."/>
            <person name="Barry K."/>
            <person name="Miller A.N."/>
            <person name="Grigoriev I.V."/>
            <person name="Debuchy R."/>
            <person name="Gladieux P."/>
            <person name="Thoren M.H."/>
            <person name="Johannesson H."/>
        </authorList>
    </citation>
    <scope>NUCLEOTIDE SEQUENCE</scope>
    <source>
        <strain evidence="4">CBS 123565</strain>
    </source>
</reference>
<evidence type="ECO:0000313" key="5">
    <source>
        <dbReference type="Proteomes" id="UP001304895"/>
    </source>
</evidence>
<keyword evidence="5" id="KW-1185">Reference proteome</keyword>
<dbReference type="EMBL" id="MU853424">
    <property type="protein sequence ID" value="KAK4131409.1"/>
    <property type="molecule type" value="Genomic_DNA"/>
</dbReference>
<dbReference type="PROSITE" id="PS50821">
    <property type="entry name" value="PAZ"/>
    <property type="match status" value="1"/>
</dbReference>
<dbReference type="AlphaFoldDB" id="A0AAN6ZBJ6"/>
<name>A0AAN6ZBJ6_9PEZI</name>
<evidence type="ECO:0000259" key="2">
    <source>
        <dbReference type="PROSITE" id="PS50821"/>
    </source>
</evidence>
<evidence type="ECO:0000259" key="3">
    <source>
        <dbReference type="PROSITE" id="PS50822"/>
    </source>
</evidence>
<comment type="caution">
    <text evidence="4">The sequence shown here is derived from an EMBL/GenBank/DDBJ whole genome shotgun (WGS) entry which is preliminary data.</text>
</comment>
<dbReference type="InterPro" id="IPR032473">
    <property type="entry name" value="Argonaute_Mid_dom"/>
</dbReference>
<dbReference type="SUPFAM" id="SSF101690">
    <property type="entry name" value="PAZ domain"/>
    <property type="match status" value="1"/>
</dbReference>
<dbReference type="CDD" id="cd04657">
    <property type="entry name" value="Piwi_ago-like"/>
    <property type="match status" value="1"/>
</dbReference>
<dbReference type="PANTHER" id="PTHR22891">
    <property type="entry name" value="EUKARYOTIC TRANSLATION INITIATION FACTOR 2C"/>
    <property type="match status" value="1"/>
</dbReference>
<dbReference type="InterPro" id="IPR014811">
    <property type="entry name" value="ArgoL1"/>
</dbReference>
<dbReference type="SMART" id="SM00950">
    <property type="entry name" value="Piwi"/>
    <property type="match status" value="1"/>
</dbReference>
<accession>A0AAN6ZBJ6</accession>
<gene>
    <name evidence="4" type="ORF">BT67DRAFT_427444</name>
</gene>
<dbReference type="InterPro" id="IPR003100">
    <property type="entry name" value="PAZ_dom"/>
</dbReference>
<dbReference type="Pfam" id="PF02171">
    <property type="entry name" value="Piwi"/>
    <property type="match status" value="1"/>
</dbReference>
<dbReference type="PROSITE" id="PS50822">
    <property type="entry name" value="PIWI"/>
    <property type="match status" value="1"/>
</dbReference>
<reference evidence="4" key="1">
    <citation type="journal article" date="2023" name="Mol. Phylogenet. Evol.">
        <title>Genome-scale phylogeny and comparative genomics of the fungal order Sordariales.</title>
        <authorList>
            <person name="Hensen N."/>
            <person name="Bonometti L."/>
            <person name="Westerberg I."/>
            <person name="Brannstrom I.O."/>
            <person name="Guillou S."/>
            <person name="Cros-Aarteil S."/>
            <person name="Calhoun S."/>
            <person name="Haridas S."/>
            <person name="Kuo A."/>
            <person name="Mondo S."/>
            <person name="Pangilinan J."/>
            <person name="Riley R."/>
            <person name="LaButti K."/>
            <person name="Andreopoulos B."/>
            <person name="Lipzen A."/>
            <person name="Chen C."/>
            <person name="Yan M."/>
            <person name="Daum C."/>
            <person name="Ng V."/>
            <person name="Clum A."/>
            <person name="Steindorff A."/>
            <person name="Ohm R.A."/>
            <person name="Martin F."/>
            <person name="Silar P."/>
            <person name="Natvig D.O."/>
            <person name="Lalanne C."/>
            <person name="Gautier V."/>
            <person name="Ament-Velasquez S.L."/>
            <person name="Kruys A."/>
            <person name="Hutchinson M.I."/>
            <person name="Powell A.J."/>
            <person name="Barry K."/>
            <person name="Miller A.N."/>
            <person name="Grigoriev I.V."/>
            <person name="Debuchy R."/>
            <person name="Gladieux P."/>
            <person name="Hiltunen Thoren M."/>
            <person name="Johannesson H."/>
        </authorList>
    </citation>
    <scope>NUCLEOTIDE SEQUENCE</scope>
    <source>
        <strain evidence="4">CBS 123565</strain>
    </source>
</reference>
<dbReference type="Proteomes" id="UP001304895">
    <property type="component" value="Unassembled WGS sequence"/>
</dbReference>
<dbReference type="InterPro" id="IPR036085">
    <property type="entry name" value="PAZ_dom_sf"/>
</dbReference>
<dbReference type="Pfam" id="PF16487">
    <property type="entry name" value="ArgoMid"/>
    <property type="match status" value="1"/>
</dbReference>
<evidence type="ECO:0000313" key="4">
    <source>
        <dbReference type="EMBL" id="KAK4131409.1"/>
    </source>
</evidence>
<feature type="region of interest" description="Disordered" evidence="1">
    <location>
        <begin position="891"/>
        <end position="911"/>
    </location>
</feature>
<dbReference type="Pfam" id="PF16486">
    <property type="entry name" value="ArgoN"/>
    <property type="match status" value="1"/>
</dbReference>
<dbReference type="Pfam" id="PF16488">
    <property type="entry name" value="ArgoL2"/>
    <property type="match status" value="1"/>
</dbReference>